<accession>A0A9J5W2G4</accession>
<evidence type="ECO:0000313" key="1">
    <source>
        <dbReference type="EMBL" id="KAG5569528.1"/>
    </source>
</evidence>
<organism evidence="1 2">
    <name type="scientific">Solanum commersonii</name>
    <name type="common">Commerson's wild potato</name>
    <name type="synonym">Commerson's nightshade</name>
    <dbReference type="NCBI Taxonomy" id="4109"/>
    <lineage>
        <taxon>Eukaryota</taxon>
        <taxon>Viridiplantae</taxon>
        <taxon>Streptophyta</taxon>
        <taxon>Embryophyta</taxon>
        <taxon>Tracheophyta</taxon>
        <taxon>Spermatophyta</taxon>
        <taxon>Magnoliopsida</taxon>
        <taxon>eudicotyledons</taxon>
        <taxon>Gunneridae</taxon>
        <taxon>Pentapetalae</taxon>
        <taxon>asterids</taxon>
        <taxon>lamiids</taxon>
        <taxon>Solanales</taxon>
        <taxon>Solanaceae</taxon>
        <taxon>Solanoideae</taxon>
        <taxon>Solaneae</taxon>
        <taxon>Solanum</taxon>
    </lineage>
</organism>
<protein>
    <submittedName>
        <fullName evidence="1">Uncharacterized protein</fullName>
    </submittedName>
</protein>
<gene>
    <name evidence="1" type="ORF">H5410_059294</name>
</gene>
<keyword evidence="2" id="KW-1185">Reference proteome</keyword>
<comment type="caution">
    <text evidence="1">The sequence shown here is derived from an EMBL/GenBank/DDBJ whole genome shotgun (WGS) entry which is preliminary data.</text>
</comment>
<sequence length="120" mass="13908">MNIYQERRATERASERGRVASEICQFSLQPNNPGPIYPISEPTLNRQSDIHFSPYLQQQYQTRPQPCFFFLRNATRKLRNPETSANPALLLACRSRIPVVKSSPAHFCLISLPPKREIFY</sequence>
<dbReference type="EMBL" id="JACXVP010000012">
    <property type="protein sequence ID" value="KAG5569528.1"/>
    <property type="molecule type" value="Genomic_DNA"/>
</dbReference>
<name>A0A9J5W2G4_SOLCO</name>
<dbReference type="AlphaFoldDB" id="A0A9J5W2G4"/>
<evidence type="ECO:0000313" key="2">
    <source>
        <dbReference type="Proteomes" id="UP000824120"/>
    </source>
</evidence>
<dbReference type="Proteomes" id="UP000824120">
    <property type="component" value="Chromosome 12"/>
</dbReference>
<proteinExistence type="predicted"/>
<reference evidence="1 2" key="1">
    <citation type="submission" date="2020-09" db="EMBL/GenBank/DDBJ databases">
        <title>De no assembly of potato wild relative species, Solanum commersonii.</title>
        <authorList>
            <person name="Cho K."/>
        </authorList>
    </citation>
    <scope>NUCLEOTIDE SEQUENCE [LARGE SCALE GENOMIC DNA]</scope>
    <source>
        <strain evidence="1">LZ3.2</strain>
        <tissue evidence="1">Leaf</tissue>
    </source>
</reference>